<dbReference type="Gene3D" id="3.30.420.10">
    <property type="entry name" value="Ribonuclease H-like superfamily/Ribonuclease H"/>
    <property type="match status" value="1"/>
</dbReference>
<dbReference type="OrthoDB" id="280774at2"/>
<proteinExistence type="predicted"/>
<evidence type="ECO:0000313" key="3">
    <source>
        <dbReference type="Proteomes" id="UP000183987"/>
    </source>
</evidence>
<keyword evidence="3" id="KW-1185">Reference proteome</keyword>
<dbReference type="SUPFAM" id="SSF53098">
    <property type="entry name" value="Ribonuclease H-like"/>
    <property type="match status" value="1"/>
</dbReference>
<dbReference type="InterPro" id="IPR036397">
    <property type="entry name" value="RNaseH_sf"/>
</dbReference>
<keyword evidence="2" id="KW-0540">Nuclease</keyword>
<dbReference type="GO" id="GO:0004527">
    <property type="term" value="F:exonuclease activity"/>
    <property type="evidence" value="ECO:0007669"/>
    <property type="project" value="UniProtKB-KW"/>
</dbReference>
<feature type="domain" description="Exonuclease" evidence="1">
    <location>
        <begin position="4"/>
        <end position="207"/>
    </location>
</feature>
<dbReference type="Pfam" id="PF00929">
    <property type="entry name" value="RNase_T"/>
    <property type="match status" value="1"/>
</dbReference>
<keyword evidence="2" id="KW-0269">Exonuclease</keyword>
<sequence>MPPKFVVFDTETTGIPLYRDKATGQPVPADDPRQPRIASFAYIVADEAGDIISDGKAFVRPDGWRMADFDAMAFAAGKTPASEINGLTDDFLQSVGVPIGDVLALWNGFLDQGLIAVAFNAQFDCKMMRAELRRAGMPDRFEDTPNICVMRGLDPYYHDGLMIRNGFVKLSVACEYFGITNDNPHDAGADTEAARAILARLIVDDRLPEARVHLAKGRAA</sequence>
<dbReference type="InterPro" id="IPR013520">
    <property type="entry name" value="Ribonucl_H"/>
</dbReference>
<keyword evidence="2" id="KW-0378">Hydrolase</keyword>
<dbReference type="SMART" id="SM00479">
    <property type="entry name" value="EXOIII"/>
    <property type="match status" value="1"/>
</dbReference>
<accession>A0A1M4W9W7</accession>
<dbReference type="RefSeq" id="WP_072856200.1">
    <property type="nucleotide sequence ID" value="NZ_FQUE01000002.1"/>
</dbReference>
<reference evidence="3" key="1">
    <citation type="submission" date="2016-11" db="EMBL/GenBank/DDBJ databases">
        <authorList>
            <person name="Varghese N."/>
            <person name="Submissions S."/>
        </authorList>
    </citation>
    <scope>NUCLEOTIDE SEQUENCE [LARGE SCALE GENOMIC DNA]</scope>
    <source>
        <strain evidence="3">DSM 29326</strain>
    </source>
</reference>
<evidence type="ECO:0000313" key="2">
    <source>
        <dbReference type="EMBL" id="SHE77873.1"/>
    </source>
</evidence>
<gene>
    <name evidence="2" type="ORF">SAMN05444339_10237</name>
</gene>
<dbReference type="AlphaFoldDB" id="A0A1M4W9W7"/>
<organism evidence="2 3">
    <name type="scientific">Loktanella atrilutea</name>
    <dbReference type="NCBI Taxonomy" id="366533"/>
    <lineage>
        <taxon>Bacteria</taxon>
        <taxon>Pseudomonadati</taxon>
        <taxon>Pseudomonadota</taxon>
        <taxon>Alphaproteobacteria</taxon>
        <taxon>Rhodobacterales</taxon>
        <taxon>Roseobacteraceae</taxon>
        <taxon>Loktanella</taxon>
    </lineage>
</organism>
<dbReference type="STRING" id="366533.SAMN05444339_10237"/>
<dbReference type="Proteomes" id="UP000183987">
    <property type="component" value="Unassembled WGS sequence"/>
</dbReference>
<dbReference type="GO" id="GO:0006259">
    <property type="term" value="P:DNA metabolic process"/>
    <property type="evidence" value="ECO:0007669"/>
    <property type="project" value="UniProtKB-ARBA"/>
</dbReference>
<dbReference type="CDD" id="cd06127">
    <property type="entry name" value="DEDDh"/>
    <property type="match status" value="1"/>
</dbReference>
<protein>
    <submittedName>
        <fullName evidence="2">Exonuclease</fullName>
    </submittedName>
</protein>
<dbReference type="InterPro" id="IPR012337">
    <property type="entry name" value="RNaseH-like_sf"/>
</dbReference>
<dbReference type="GO" id="GO:0003676">
    <property type="term" value="F:nucleic acid binding"/>
    <property type="evidence" value="ECO:0007669"/>
    <property type="project" value="InterPro"/>
</dbReference>
<name>A0A1M4W9W7_LOKAT</name>
<dbReference type="EMBL" id="FQUE01000002">
    <property type="protein sequence ID" value="SHE77873.1"/>
    <property type="molecule type" value="Genomic_DNA"/>
</dbReference>
<evidence type="ECO:0000259" key="1">
    <source>
        <dbReference type="SMART" id="SM00479"/>
    </source>
</evidence>